<evidence type="ECO:0000313" key="1">
    <source>
        <dbReference type="EMBL" id="RLV91613.1"/>
    </source>
</evidence>
<sequence length="144" mass="16091">MRDDKTTALIPDSRLTTPVKLLGKMKSKLCIAQSTHTAHQTPRDKLAEPFQDCTLEFMPFLIEAQAIKKRTTAGSVQPPSLPCRSRHRLTFDADVAVPLEVVVSSFPGVAVVTQQRDRRPGTHGDVSHTFLIYKRNHNCISIQE</sequence>
<name>A0A3L8RZD0_CHLGU</name>
<keyword evidence="2" id="KW-1185">Reference proteome</keyword>
<dbReference type="EMBL" id="QUSF01000109">
    <property type="protein sequence ID" value="RLV91613.1"/>
    <property type="molecule type" value="Genomic_DNA"/>
</dbReference>
<accession>A0A3L8RZD0</accession>
<dbReference type="AlphaFoldDB" id="A0A3L8RZD0"/>
<reference evidence="1 2" key="1">
    <citation type="journal article" date="2018" name="Proc. R. Soc. B">
        <title>A non-coding region near Follistatin controls head colour polymorphism in the Gouldian finch.</title>
        <authorList>
            <person name="Toomey M.B."/>
            <person name="Marques C.I."/>
            <person name="Andrade P."/>
            <person name="Araujo P.M."/>
            <person name="Sabatino S."/>
            <person name="Gazda M.A."/>
            <person name="Afonso S."/>
            <person name="Lopes R.J."/>
            <person name="Corbo J.C."/>
            <person name="Carneiro M."/>
        </authorList>
    </citation>
    <scope>NUCLEOTIDE SEQUENCE [LARGE SCALE GENOMIC DNA]</scope>
    <source>
        <strain evidence="1">Red01</strain>
        <tissue evidence="1">Muscle</tissue>
    </source>
</reference>
<organism evidence="1 2">
    <name type="scientific">Chloebia gouldiae</name>
    <name type="common">Gouldian finch</name>
    <name type="synonym">Erythrura gouldiae</name>
    <dbReference type="NCBI Taxonomy" id="44316"/>
    <lineage>
        <taxon>Eukaryota</taxon>
        <taxon>Metazoa</taxon>
        <taxon>Chordata</taxon>
        <taxon>Craniata</taxon>
        <taxon>Vertebrata</taxon>
        <taxon>Euteleostomi</taxon>
        <taxon>Archelosauria</taxon>
        <taxon>Archosauria</taxon>
        <taxon>Dinosauria</taxon>
        <taxon>Saurischia</taxon>
        <taxon>Theropoda</taxon>
        <taxon>Coelurosauria</taxon>
        <taxon>Aves</taxon>
        <taxon>Neognathae</taxon>
        <taxon>Neoaves</taxon>
        <taxon>Telluraves</taxon>
        <taxon>Australaves</taxon>
        <taxon>Passeriformes</taxon>
        <taxon>Passeroidea</taxon>
        <taxon>Passeridae</taxon>
        <taxon>Chloebia</taxon>
    </lineage>
</organism>
<gene>
    <name evidence="1" type="ORF">DV515_00014058</name>
</gene>
<dbReference type="Proteomes" id="UP000276834">
    <property type="component" value="Unassembled WGS sequence"/>
</dbReference>
<proteinExistence type="predicted"/>
<evidence type="ECO:0000313" key="2">
    <source>
        <dbReference type="Proteomes" id="UP000276834"/>
    </source>
</evidence>
<protein>
    <submittedName>
        <fullName evidence="1">Uncharacterized protein</fullName>
    </submittedName>
</protein>
<comment type="caution">
    <text evidence="1">The sequence shown here is derived from an EMBL/GenBank/DDBJ whole genome shotgun (WGS) entry which is preliminary data.</text>
</comment>